<dbReference type="CDD" id="cd00118">
    <property type="entry name" value="LysM"/>
    <property type="match status" value="1"/>
</dbReference>
<dbReference type="PANTHER" id="PTHR34700">
    <property type="entry name" value="POTASSIUM BINDING PROTEIN KBP"/>
    <property type="match status" value="1"/>
</dbReference>
<feature type="domain" description="LysM" evidence="2">
    <location>
        <begin position="29"/>
        <end position="77"/>
    </location>
</feature>
<dbReference type="EMBL" id="SNYK01000005">
    <property type="protein sequence ID" value="TDQ38224.1"/>
    <property type="molecule type" value="Genomic_DNA"/>
</dbReference>
<feature type="chain" id="PRO_5020367334" evidence="1">
    <location>
        <begin position="20"/>
        <end position="339"/>
    </location>
</feature>
<protein>
    <submittedName>
        <fullName evidence="3">Nucleoid-associated protein YgaU</fullName>
    </submittedName>
</protein>
<dbReference type="OrthoDB" id="9765158at2"/>
<dbReference type="InterPro" id="IPR036779">
    <property type="entry name" value="LysM_dom_sf"/>
</dbReference>
<dbReference type="Proteomes" id="UP000294575">
    <property type="component" value="Unassembled WGS sequence"/>
</dbReference>
<keyword evidence="1" id="KW-0732">Signal</keyword>
<reference evidence="3 4" key="1">
    <citation type="submission" date="2019-03" db="EMBL/GenBank/DDBJ databases">
        <title>Genomic Encyclopedia of Type Strains, Phase IV (KMG-IV): sequencing the most valuable type-strain genomes for metagenomic binning, comparative biology and taxonomic classification.</title>
        <authorList>
            <person name="Goeker M."/>
        </authorList>
    </citation>
    <scope>NUCLEOTIDE SEQUENCE [LARGE SCALE GENOMIC DNA]</scope>
    <source>
        <strain evidence="3 4">DSM 28679</strain>
    </source>
</reference>
<name>A0A4R6U5B7_9GAMM</name>
<organism evidence="3 4">
    <name type="scientific">Thiopseudomonas denitrificans</name>
    <dbReference type="NCBI Taxonomy" id="1501432"/>
    <lineage>
        <taxon>Bacteria</taxon>
        <taxon>Pseudomonadati</taxon>
        <taxon>Pseudomonadota</taxon>
        <taxon>Gammaproteobacteria</taxon>
        <taxon>Pseudomonadales</taxon>
        <taxon>Pseudomonadaceae</taxon>
        <taxon>Thiopseudomonas</taxon>
    </lineage>
</organism>
<dbReference type="PROSITE" id="PS51782">
    <property type="entry name" value="LYSM"/>
    <property type="match status" value="1"/>
</dbReference>
<comment type="caution">
    <text evidence="3">The sequence shown here is derived from an EMBL/GenBank/DDBJ whole genome shotgun (WGS) entry which is preliminary data.</text>
</comment>
<evidence type="ECO:0000313" key="3">
    <source>
        <dbReference type="EMBL" id="TDQ38224.1"/>
    </source>
</evidence>
<evidence type="ECO:0000256" key="1">
    <source>
        <dbReference type="SAM" id="SignalP"/>
    </source>
</evidence>
<dbReference type="AlphaFoldDB" id="A0A4R6U5B7"/>
<accession>A0A4R6U5B7</accession>
<dbReference type="PANTHER" id="PTHR34700:SF4">
    <property type="entry name" value="PHAGE-LIKE ELEMENT PBSX PROTEIN XKDP"/>
    <property type="match status" value="1"/>
</dbReference>
<dbReference type="InterPro" id="IPR052196">
    <property type="entry name" value="Bact_Kbp"/>
</dbReference>
<sequence length="339" mass="37443">MRKTLLAMVLLAAGGLAQADVELRANHPDNYTVVKGDTLWDISGKFLRQPWKWPEIWHANPQVKNPHLIYPGDVLSLVYIDGKPRLMVNRGNGGTIKLTPGIRKSPMAEAIPSIPLEAINSFLLNNRIVNSKREFDGAPYVVAGNAERVLSGHNDRIYVRGNVQEENAYDVFRQGKTYHDPATGEFLGINADYVGSGDVVARERDIGTMVLSRTAQEVRLADRVFATEERAITSTFFPSEPASSIDGLILDVPRGVSQIGQLDVVTINRGERDGLQAGNVLAVYKTGETVRDQVTGDRVKVPDERSGVLMVFRTYEKMSYGLVLQASRQLAVMDKVKNP</sequence>
<evidence type="ECO:0000259" key="2">
    <source>
        <dbReference type="PROSITE" id="PS51782"/>
    </source>
</evidence>
<dbReference type="SUPFAM" id="SSF54106">
    <property type="entry name" value="LysM domain"/>
    <property type="match status" value="1"/>
</dbReference>
<feature type="signal peptide" evidence="1">
    <location>
        <begin position="1"/>
        <end position="19"/>
    </location>
</feature>
<dbReference type="InterPro" id="IPR018392">
    <property type="entry name" value="LysM"/>
</dbReference>
<evidence type="ECO:0000313" key="4">
    <source>
        <dbReference type="Proteomes" id="UP000294575"/>
    </source>
</evidence>
<dbReference type="Pfam" id="PF01476">
    <property type="entry name" value="LysM"/>
    <property type="match status" value="1"/>
</dbReference>
<dbReference type="RefSeq" id="WP_101497228.1">
    <property type="nucleotide sequence ID" value="NZ_LNJZ01000008.1"/>
</dbReference>
<dbReference type="Gene3D" id="3.10.350.10">
    <property type="entry name" value="LysM domain"/>
    <property type="match status" value="1"/>
</dbReference>
<gene>
    <name evidence="3" type="ORF">DFQ45_105135</name>
</gene>
<keyword evidence="4" id="KW-1185">Reference proteome</keyword>
<proteinExistence type="predicted"/>